<gene>
    <name evidence="9" type="primary">rnj</name>
    <name evidence="9" type="ORF">GBAFDLPJ_00031</name>
</gene>
<dbReference type="NCBIfam" id="TIGR00649">
    <property type="entry name" value="MG423"/>
    <property type="match status" value="1"/>
</dbReference>
<dbReference type="InterPro" id="IPR004613">
    <property type="entry name" value="RNase_J"/>
</dbReference>
<proteinExistence type="predicted"/>
<organism evidence="9">
    <name type="scientific">Candidatus Methanophaga sp. ANME-1 ERB7</name>
    <dbReference type="NCBI Taxonomy" id="2759913"/>
    <lineage>
        <taxon>Archaea</taxon>
        <taxon>Methanobacteriati</taxon>
        <taxon>Methanobacteriota</taxon>
        <taxon>Stenosarchaea group</taxon>
        <taxon>Methanomicrobia</taxon>
        <taxon>Candidatus Methanophagales</taxon>
        <taxon>Candidatus Methanophagaceae</taxon>
        <taxon>Candidatus Methanophaga</taxon>
    </lineage>
</organism>
<sequence>MEVIAVGGYEEVGRNMTAVRVDNEVLIFDMGLCLDKLQDGEEGQESYTTKQLIAMGVIPDDSVIPKKDVVAIVCSHGHLDHIGAVDRLASTYQCPIIGTQYTIELIRGMTKNQELVTLNPGEVLDISPNFALELVHVTHSIPHSTIAAVRTPEGTIVYANDFKFDNYPILDTKTDYSKLKKLGKEGVKLLICESVRVQEGGKSASESVARELLKDLMVPDESTYFAASFSSHIERIHSICEFAKKMGRKPVFLGRSLKFYVSTAAKLGIITLPDTVRFIDRYPKVSKFLAQVSENDTSREYVFLATGNQGEPNAVLSRIAIDSPLPLTNNTKVIFASKTIPSPINIAHREILERRLRTHSVRIYKDAHVSGHARREDHRDLIRMLQPENIIPSHGEIEKLAAYAELASEEGYDVGKNLHLMHNSKVLEI</sequence>
<dbReference type="InterPro" id="IPR036866">
    <property type="entry name" value="RibonucZ/Hydroxyglut_hydro"/>
</dbReference>
<evidence type="ECO:0000256" key="3">
    <source>
        <dbReference type="ARBA" id="ARBA00022723"/>
    </source>
</evidence>
<reference evidence="9" key="1">
    <citation type="submission" date="2020-06" db="EMBL/GenBank/DDBJ databases">
        <title>Unique genomic features of the anaerobic methanotrophic archaea.</title>
        <authorList>
            <person name="Chadwick G.L."/>
            <person name="Skennerton C.T."/>
            <person name="Laso-Perez R."/>
            <person name="Leu A.O."/>
            <person name="Speth D.R."/>
            <person name="Yu H."/>
            <person name="Morgan-Lang C."/>
            <person name="Hatzenpichler R."/>
            <person name="Goudeau D."/>
            <person name="Malmstrom R."/>
            <person name="Brazelton W.J."/>
            <person name="Woyke T."/>
            <person name="Hallam S.J."/>
            <person name="Tyson G.W."/>
            <person name="Wegener G."/>
            <person name="Boetius A."/>
            <person name="Orphan V."/>
        </authorList>
    </citation>
    <scope>NUCLEOTIDE SEQUENCE</scope>
</reference>
<keyword evidence="3" id="KW-0479">Metal-binding</keyword>
<evidence type="ECO:0000256" key="1">
    <source>
        <dbReference type="ARBA" id="ARBA00022490"/>
    </source>
</evidence>
<dbReference type="EMBL" id="MT631700">
    <property type="protein sequence ID" value="QNO57737.1"/>
    <property type="molecule type" value="Genomic_DNA"/>
</dbReference>
<dbReference type="Gene3D" id="3.60.15.10">
    <property type="entry name" value="Ribonuclease Z/Hydroxyacylglutathione hydrolase-like"/>
    <property type="match status" value="1"/>
</dbReference>
<dbReference type="InterPro" id="IPR001587">
    <property type="entry name" value="RNase_J_CS"/>
</dbReference>
<dbReference type="GO" id="GO:0046872">
    <property type="term" value="F:metal ion binding"/>
    <property type="evidence" value="ECO:0007669"/>
    <property type="project" value="UniProtKB-KW"/>
</dbReference>
<dbReference type="Pfam" id="PF00753">
    <property type="entry name" value="Lactamase_B"/>
    <property type="match status" value="1"/>
</dbReference>
<dbReference type="PANTHER" id="PTHR43694:SF1">
    <property type="entry name" value="RIBONUCLEASE J"/>
    <property type="match status" value="1"/>
</dbReference>
<dbReference type="SUPFAM" id="SSF56281">
    <property type="entry name" value="Metallo-hydrolase/oxidoreductase"/>
    <property type="match status" value="1"/>
</dbReference>
<dbReference type="Pfam" id="PF22505">
    <property type="entry name" value="RNase_J_b_CASP"/>
    <property type="match status" value="1"/>
</dbReference>
<evidence type="ECO:0000259" key="8">
    <source>
        <dbReference type="SMART" id="SM00849"/>
    </source>
</evidence>
<dbReference type="EC" id="3.1.-.-" evidence="9"/>
<keyword evidence="1" id="KW-0963">Cytoplasm</keyword>
<dbReference type="InterPro" id="IPR042173">
    <property type="entry name" value="RNase_J_2"/>
</dbReference>
<dbReference type="AlphaFoldDB" id="A0A7G9ZBV3"/>
<evidence type="ECO:0000256" key="5">
    <source>
        <dbReference type="ARBA" id="ARBA00022833"/>
    </source>
</evidence>
<feature type="domain" description="Metallo-beta-lactamase" evidence="8">
    <location>
        <begin position="13"/>
        <end position="221"/>
    </location>
</feature>
<evidence type="ECO:0000256" key="2">
    <source>
        <dbReference type="ARBA" id="ARBA00022722"/>
    </source>
</evidence>
<evidence type="ECO:0000256" key="7">
    <source>
        <dbReference type="ARBA" id="ARBA00022884"/>
    </source>
</evidence>
<keyword evidence="2" id="KW-0540">Nuclease</keyword>
<accession>A0A7G9ZBV3</accession>
<keyword evidence="5" id="KW-0862">Zinc</keyword>
<protein>
    <submittedName>
        <fullName evidence="9">Ribonuclease J</fullName>
        <ecNumber evidence="9">3.1.-.-</ecNumber>
    </submittedName>
</protein>
<keyword evidence="7" id="KW-0694">RNA-binding</keyword>
<dbReference type="GO" id="GO:0004527">
    <property type="term" value="F:exonuclease activity"/>
    <property type="evidence" value="ECO:0007669"/>
    <property type="project" value="UniProtKB-KW"/>
</dbReference>
<dbReference type="PROSITE" id="PS01292">
    <property type="entry name" value="UPF0036"/>
    <property type="match status" value="1"/>
</dbReference>
<dbReference type="CDD" id="cd07714">
    <property type="entry name" value="RNaseJ_MBL-fold"/>
    <property type="match status" value="1"/>
</dbReference>
<dbReference type="InterPro" id="IPR001279">
    <property type="entry name" value="Metallo-B-lactamas"/>
</dbReference>
<keyword evidence="4 9" id="KW-0378">Hydrolase</keyword>
<name>A0A7G9ZBV3_9EURY</name>
<evidence type="ECO:0000256" key="4">
    <source>
        <dbReference type="ARBA" id="ARBA00022801"/>
    </source>
</evidence>
<dbReference type="Pfam" id="PF07521">
    <property type="entry name" value="RMMBL"/>
    <property type="match status" value="1"/>
</dbReference>
<evidence type="ECO:0000313" key="9">
    <source>
        <dbReference type="EMBL" id="QNO57737.1"/>
    </source>
</evidence>
<evidence type="ECO:0000256" key="6">
    <source>
        <dbReference type="ARBA" id="ARBA00022839"/>
    </source>
</evidence>
<dbReference type="InterPro" id="IPR055132">
    <property type="entry name" value="RNase_J_b_CASP"/>
</dbReference>
<dbReference type="PANTHER" id="PTHR43694">
    <property type="entry name" value="RIBONUCLEASE J"/>
    <property type="match status" value="1"/>
</dbReference>
<dbReference type="SMART" id="SM00849">
    <property type="entry name" value="Lactamase_B"/>
    <property type="match status" value="1"/>
</dbReference>
<dbReference type="InterPro" id="IPR011108">
    <property type="entry name" value="RMMBL"/>
</dbReference>
<dbReference type="GO" id="GO:0003723">
    <property type="term" value="F:RNA binding"/>
    <property type="evidence" value="ECO:0007669"/>
    <property type="project" value="UniProtKB-KW"/>
</dbReference>
<keyword evidence="6" id="KW-0269">Exonuclease</keyword>
<dbReference type="Gene3D" id="3.40.50.10710">
    <property type="entry name" value="Metallo-hydrolase/oxidoreductase"/>
    <property type="match status" value="1"/>
</dbReference>